<evidence type="ECO:0000313" key="2">
    <source>
        <dbReference type="Proteomes" id="UP000235122"/>
    </source>
</evidence>
<evidence type="ECO:0000313" key="1">
    <source>
        <dbReference type="EMBL" id="PKY73204.1"/>
    </source>
</evidence>
<accession>A0A2I1IQ08</accession>
<comment type="caution">
    <text evidence="1">The sequence shown here is derived from an EMBL/GenBank/DDBJ whole genome shotgun (WGS) entry which is preliminary data.</text>
</comment>
<name>A0A2I1IQ08_9ACTO</name>
<protein>
    <submittedName>
        <fullName evidence="1">Uncharacterized protein</fullName>
    </submittedName>
</protein>
<keyword evidence="2" id="KW-1185">Reference proteome</keyword>
<reference evidence="1 2" key="1">
    <citation type="submission" date="2017-12" db="EMBL/GenBank/DDBJ databases">
        <title>Phylogenetic diversity of female urinary microbiome.</title>
        <authorList>
            <person name="Thomas-White K."/>
            <person name="Wolfe A.J."/>
        </authorList>
    </citation>
    <scope>NUCLEOTIDE SEQUENCE [LARGE SCALE GENOMIC DNA]</scope>
    <source>
        <strain evidence="1 2">UMB0402</strain>
    </source>
</reference>
<organism evidence="1 2">
    <name type="scientific">Winkia neuii</name>
    <dbReference type="NCBI Taxonomy" id="33007"/>
    <lineage>
        <taxon>Bacteria</taxon>
        <taxon>Bacillati</taxon>
        <taxon>Actinomycetota</taxon>
        <taxon>Actinomycetes</taxon>
        <taxon>Actinomycetales</taxon>
        <taxon>Actinomycetaceae</taxon>
        <taxon>Winkia</taxon>
    </lineage>
</organism>
<sequence length="199" mass="21664">MLDVARVAAVLAFHLARASHSDLSVAVRADQFFGDHPAVGGPPGSSTHGGAELRPLPELDWLAAVQAPHSNWVRDLLNSRVDGDAVSQTIGLDAVGVEIQVRGDTRVGNSCSAHHLDVMAISLVQSHEQALLGTRRKVVAHTPVAPDETGQQKAKPPGRVRARGWVRAPIRKRRLFFAQFTMWSDRRVNRDRARAGEDD</sequence>
<dbReference type="STRING" id="33007.HMPREF3198_00837"/>
<dbReference type="EMBL" id="PKKO01000001">
    <property type="protein sequence ID" value="PKY73204.1"/>
    <property type="molecule type" value="Genomic_DNA"/>
</dbReference>
<gene>
    <name evidence="1" type="ORF">CYJ19_01030</name>
</gene>
<dbReference type="AlphaFoldDB" id="A0A2I1IQ08"/>
<dbReference type="Proteomes" id="UP000235122">
    <property type="component" value="Unassembled WGS sequence"/>
</dbReference>
<proteinExistence type="predicted"/>